<dbReference type="Pfam" id="PF00746">
    <property type="entry name" value="Gram_pos_anchor"/>
    <property type="match status" value="1"/>
</dbReference>
<evidence type="ECO:0000259" key="7">
    <source>
        <dbReference type="PROSITE" id="PS50847"/>
    </source>
</evidence>
<feature type="domain" description="Gram-positive cocci surface proteins LPxTG" evidence="7">
    <location>
        <begin position="864"/>
        <end position="902"/>
    </location>
</feature>
<evidence type="ECO:0000256" key="3">
    <source>
        <dbReference type="ARBA" id="ARBA00022729"/>
    </source>
</evidence>
<feature type="region of interest" description="Disordered" evidence="5">
    <location>
        <begin position="824"/>
        <end position="873"/>
    </location>
</feature>
<dbReference type="InterPro" id="IPR019931">
    <property type="entry name" value="LPXTG_anchor"/>
</dbReference>
<keyword evidence="6" id="KW-1133">Transmembrane helix</keyword>
<dbReference type="InterPro" id="IPR041558">
    <property type="entry name" value="MucBP_2"/>
</dbReference>
<evidence type="ECO:0000256" key="1">
    <source>
        <dbReference type="ARBA" id="ARBA00022512"/>
    </source>
</evidence>
<dbReference type="Gene3D" id="2.60.40.4300">
    <property type="match status" value="5"/>
</dbReference>
<dbReference type="Pfam" id="PF17966">
    <property type="entry name" value="Muc_B2"/>
    <property type="match status" value="5"/>
</dbReference>
<dbReference type="Pfam" id="PF17965">
    <property type="entry name" value="MucBP_2"/>
    <property type="match status" value="2"/>
</dbReference>
<geneLocation type="plasmid" evidence="8 9">
    <name>pUC11B</name>
</geneLocation>
<feature type="transmembrane region" description="Helical" evidence="6">
    <location>
        <begin position="877"/>
        <end position="896"/>
    </location>
</feature>
<keyword evidence="6" id="KW-0472">Membrane</keyword>
<evidence type="ECO:0000313" key="9">
    <source>
        <dbReference type="Proteomes" id="UP000192067"/>
    </source>
</evidence>
<accession>A0AAC9R2R3</accession>
<dbReference type="Pfam" id="PF18483">
    <property type="entry name" value="Lectin_L-type_dom"/>
    <property type="match status" value="1"/>
</dbReference>
<reference evidence="8 9" key="1">
    <citation type="journal article" date="2017" name="BMC Genomics">
        <title>Comparative and functional genomics of the Lactococcus lactis taxon; insights into evolution and niche adaptation.</title>
        <authorList>
            <person name="Kelleher P."/>
            <person name="Bottacini F."/>
            <person name="Mahony J."/>
            <person name="Kilcawley K.N."/>
            <person name="van Sinderen D."/>
        </authorList>
    </citation>
    <scope>NUCLEOTIDE SEQUENCE [LARGE SCALE GENOMIC DNA]</scope>
    <source>
        <strain evidence="8 9">UC11</strain>
    </source>
</reference>
<keyword evidence="4" id="KW-0572">Peptidoglycan-anchor</keyword>
<keyword evidence="3" id="KW-0732">Signal</keyword>
<dbReference type="PROSITE" id="PS50847">
    <property type="entry name" value="GRAM_POS_ANCHORING"/>
    <property type="match status" value="1"/>
</dbReference>
<keyword evidence="1" id="KW-0134">Cell wall</keyword>
<dbReference type="Gene3D" id="2.60.120.200">
    <property type="match status" value="1"/>
</dbReference>
<protein>
    <submittedName>
        <fullName evidence="8">Cell surface adhesion protein</fullName>
    </submittedName>
</protein>
<evidence type="ECO:0000256" key="4">
    <source>
        <dbReference type="ARBA" id="ARBA00023088"/>
    </source>
</evidence>
<evidence type="ECO:0000313" key="8">
    <source>
        <dbReference type="EMBL" id="ARE12279.1"/>
    </source>
</evidence>
<organism evidence="8 9">
    <name type="scientific">Lactococcus lactis subsp. lactis</name>
    <name type="common">Streptococcus lactis</name>
    <dbReference type="NCBI Taxonomy" id="1360"/>
    <lineage>
        <taxon>Bacteria</taxon>
        <taxon>Bacillati</taxon>
        <taxon>Bacillota</taxon>
        <taxon>Bacilli</taxon>
        <taxon>Lactobacillales</taxon>
        <taxon>Streptococcaceae</taxon>
        <taxon>Lactococcus</taxon>
    </lineage>
</organism>
<dbReference type="AlphaFoldDB" id="A0AAC9R2R3"/>
<dbReference type="EMBL" id="CP016721">
    <property type="protein sequence ID" value="ARE12279.1"/>
    <property type="molecule type" value="Genomic_DNA"/>
</dbReference>
<dbReference type="Proteomes" id="UP000192067">
    <property type="component" value="Plasmid pUC11B"/>
</dbReference>
<dbReference type="Gene3D" id="3.10.20.470">
    <property type="match status" value="2"/>
</dbReference>
<evidence type="ECO:0000256" key="5">
    <source>
        <dbReference type="SAM" id="MobiDB-lite"/>
    </source>
</evidence>
<evidence type="ECO:0000256" key="2">
    <source>
        <dbReference type="ARBA" id="ARBA00022525"/>
    </source>
</evidence>
<name>A0AAC9R2R3_LACLL</name>
<dbReference type="InterPro" id="IPR041495">
    <property type="entry name" value="Mub_B2"/>
</dbReference>
<sequence>MGYTGIADGIGFVFYKGDRNQVGGNGGDLGIYGVTDAFGWKVDTWLNDSKHTNTSQVLHGDYDDGHTNPYGAFITTNKDGYGTIDQQSAQNLVSSIEDNNFHNIKFIYTAATQEFKIVLSTENGDVTFSKTFDYDTTSPAYYFTIAASTGALPTHQAFRIDSMTYSPIQKAIINYVDDTTGKTIASDSVTGDSEKPIDYSTASKISNFENQGYKLVKDGFLEGTSYDDDDTVDQIFEVHLTHGTKQASESQTVNETIHYVYKNGDKAADDYQATPLNFTRTVTTDKVTGATSNGDWVAANGTSFASVTSPTIKGYTPDQAQIDTITGITGDSADIEKTVTYVANKEAAKVTYIDDTTGKTLSSQDLSGDYETTDSYRTADSIKGYEDQGYELVSDNYPTTGVVYDQDGVVKSYEVHLTHGTKQTSESQTVNETIHYVYKDGSKAVDDHFAKPVEFTRQVSTDAVTGEKTYGAWSADQSFDAVTSPELKGYTADKAQIDKQTVNGDSKDLVFTVTYTKNAPTITTEKKTVNETIHYVYKDGSKAVDDHVAKPVEFTRQVSTDAVTGEKTYGAWSADQSFDAVTSPELKGYTADKAQIDKQTVNGDSKDLVFTVTYTKNAPTITTEKKTVNETIHYVYKDGSKAVDDHVAKPVEFTRQVSTDAVTGEKTYGAWSADQSFDAVTSPELKGYTADKAQIDKQTVNGDSKDLVFTVTYTKNAPTITTEKKTVNETIHYVYKDGSKAVDDHVAKPVEFTRQVSTDAVTGEKTYGAWSADQSFDAVKSPELKGYTADKAQIDKQTVKGDSKDLEFTVTYTKNAPTITTDLKHQLTPGNPSHPSNATNNGVINTSTNTGSKVNNGAVNSPELPQTGENNSQSQTMPFIGILLAMFGSLLGFLGIKKRRND</sequence>
<feature type="compositionally biased region" description="Polar residues" evidence="5">
    <location>
        <begin position="828"/>
        <end position="873"/>
    </location>
</feature>
<keyword evidence="8" id="KW-0614">Plasmid</keyword>
<keyword evidence="6" id="KW-0812">Transmembrane</keyword>
<proteinExistence type="predicted"/>
<keyword evidence="2" id="KW-0964">Secreted</keyword>
<gene>
    <name evidence="8" type="ORF">LLUC11_pB34</name>
</gene>
<evidence type="ECO:0000256" key="6">
    <source>
        <dbReference type="SAM" id="Phobius"/>
    </source>
</evidence>